<dbReference type="PRINTS" id="PR00032">
    <property type="entry name" value="HTHARAC"/>
</dbReference>
<keyword evidence="6" id="KW-1185">Reference proteome</keyword>
<dbReference type="EMBL" id="CP089983">
    <property type="protein sequence ID" value="WXB08462.1"/>
    <property type="molecule type" value="Genomic_DNA"/>
</dbReference>
<keyword evidence="2" id="KW-0238">DNA-binding</keyword>
<evidence type="ECO:0000256" key="2">
    <source>
        <dbReference type="ARBA" id="ARBA00023125"/>
    </source>
</evidence>
<evidence type="ECO:0000256" key="1">
    <source>
        <dbReference type="ARBA" id="ARBA00023015"/>
    </source>
</evidence>
<dbReference type="Gene3D" id="1.10.10.60">
    <property type="entry name" value="Homeodomain-like"/>
    <property type="match status" value="1"/>
</dbReference>
<sequence length="230" mass="25481">MQLCHFEAAQVTVGDRWGKRRAREPSSTRLYWQVRGHALLEVGGRRVQLESGDLALLPRADAHVLRDRLDSVASSSSCPGMHRVDEHVYEAYPAGRSQLVVAVAEHATPCGWLELLPDLVMLRSHGKPRWVRDTLAARASVSALPQASRAEVAQSLLRVLFEHAFEVGAIALDPSRVLGRTDMPVKQVAARVGYANDAAFARAFGRAMGESPARFRVRISTSKEQRPWRT</sequence>
<feature type="domain" description="HTH araC/xylS-type" evidence="4">
    <location>
        <begin position="176"/>
        <end position="218"/>
    </location>
</feature>
<protein>
    <submittedName>
        <fullName evidence="5">Cupin domain-containing protein</fullName>
    </submittedName>
</protein>
<dbReference type="PANTHER" id="PTHR46796">
    <property type="entry name" value="HTH-TYPE TRANSCRIPTIONAL ACTIVATOR RHAS-RELATED"/>
    <property type="match status" value="1"/>
</dbReference>
<dbReference type="InterPro" id="IPR009057">
    <property type="entry name" value="Homeodomain-like_sf"/>
</dbReference>
<proteinExistence type="predicted"/>
<dbReference type="Pfam" id="PF12833">
    <property type="entry name" value="HTH_18"/>
    <property type="match status" value="1"/>
</dbReference>
<evidence type="ECO:0000313" key="6">
    <source>
        <dbReference type="Proteomes" id="UP001374803"/>
    </source>
</evidence>
<dbReference type="SUPFAM" id="SSF46689">
    <property type="entry name" value="Homeodomain-like"/>
    <property type="match status" value="1"/>
</dbReference>
<dbReference type="InterPro" id="IPR050204">
    <property type="entry name" value="AraC_XylS_family_regulators"/>
</dbReference>
<dbReference type="RefSeq" id="WP_394838136.1">
    <property type="nucleotide sequence ID" value="NZ_CP089929.1"/>
</dbReference>
<dbReference type="PANTHER" id="PTHR46796:SF7">
    <property type="entry name" value="ARAC FAMILY TRANSCRIPTIONAL REGULATOR"/>
    <property type="match status" value="1"/>
</dbReference>
<organism evidence="5 6">
    <name type="scientific">Pendulispora rubella</name>
    <dbReference type="NCBI Taxonomy" id="2741070"/>
    <lineage>
        <taxon>Bacteria</taxon>
        <taxon>Pseudomonadati</taxon>
        <taxon>Myxococcota</taxon>
        <taxon>Myxococcia</taxon>
        <taxon>Myxococcales</taxon>
        <taxon>Sorangiineae</taxon>
        <taxon>Pendulisporaceae</taxon>
        <taxon>Pendulispora</taxon>
    </lineage>
</organism>
<dbReference type="Pfam" id="PF12852">
    <property type="entry name" value="Cupin_6"/>
    <property type="match status" value="1"/>
</dbReference>
<dbReference type="InterPro" id="IPR020449">
    <property type="entry name" value="Tscrpt_reg_AraC-type_HTH"/>
</dbReference>
<dbReference type="InterPro" id="IPR032783">
    <property type="entry name" value="AraC_lig"/>
</dbReference>
<evidence type="ECO:0000256" key="3">
    <source>
        <dbReference type="ARBA" id="ARBA00023163"/>
    </source>
</evidence>
<evidence type="ECO:0000259" key="4">
    <source>
        <dbReference type="PROSITE" id="PS01124"/>
    </source>
</evidence>
<gene>
    <name evidence="5" type="ORF">LVJ94_14600</name>
</gene>
<dbReference type="PROSITE" id="PS01124">
    <property type="entry name" value="HTH_ARAC_FAMILY_2"/>
    <property type="match status" value="1"/>
</dbReference>
<keyword evidence="1" id="KW-0805">Transcription regulation</keyword>
<reference evidence="5" key="1">
    <citation type="submission" date="2021-12" db="EMBL/GenBank/DDBJ databases">
        <title>Discovery of the Pendulisporaceae a myxobacterial family with distinct sporulation behavior and unique specialized metabolism.</title>
        <authorList>
            <person name="Garcia R."/>
            <person name="Popoff A."/>
            <person name="Bader C.D."/>
            <person name="Loehr J."/>
            <person name="Walesch S."/>
            <person name="Walt C."/>
            <person name="Boldt J."/>
            <person name="Bunk B."/>
            <person name="Haeckl F.J.F.P.J."/>
            <person name="Gunesch A.P."/>
            <person name="Birkelbach J."/>
            <person name="Nuebel U."/>
            <person name="Pietschmann T."/>
            <person name="Bach T."/>
            <person name="Mueller R."/>
        </authorList>
    </citation>
    <scope>NUCLEOTIDE SEQUENCE</scope>
    <source>
        <strain evidence="5">MSr11367</strain>
    </source>
</reference>
<dbReference type="SMART" id="SM00342">
    <property type="entry name" value="HTH_ARAC"/>
    <property type="match status" value="1"/>
</dbReference>
<keyword evidence="3" id="KW-0804">Transcription</keyword>
<dbReference type="InterPro" id="IPR018060">
    <property type="entry name" value="HTH_AraC"/>
</dbReference>
<evidence type="ECO:0000313" key="5">
    <source>
        <dbReference type="EMBL" id="WXB08462.1"/>
    </source>
</evidence>
<name>A0ABZ2LCI0_9BACT</name>
<dbReference type="Proteomes" id="UP001374803">
    <property type="component" value="Chromosome"/>
</dbReference>
<accession>A0ABZ2LCI0</accession>